<dbReference type="InterPro" id="IPR042100">
    <property type="entry name" value="Bug_dom1"/>
</dbReference>
<dbReference type="Proteomes" id="UP000028981">
    <property type="component" value="Unassembled WGS sequence"/>
</dbReference>
<gene>
    <name evidence="3" type="ORF">JP75_08995</name>
</gene>
<dbReference type="Pfam" id="PF03401">
    <property type="entry name" value="TctC"/>
    <property type="match status" value="1"/>
</dbReference>
<dbReference type="PIRSF" id="PIRSF017082">
    <property type="entry name" value="YflP"/>
    <property type="match status" value="1"/>
</dbReference>
<feature type="signal peptide" evidence="2">
    <location>
        <begin position="1"/>
        <end position="23"/>
    </location>
</feature>
<dbReference type="RefSeq" id="WP_035081655.1">
    <property type="nucleotide sequence ID" value="NZ_JQGC01000006.1"/>
</dbReference>
<organism evidence="3 4">
    <name type="scientific">Devosia riboflavina</name>
    <dbReference type="NCBI Taxonomy" id="46914"/>
    <lineage>
        <taxon>Bacteria</taxon>
        <taxon>Pseudomonadati</taxon>
        <taxon>Pseudomonadota</taxon>
        <taxon>Alphaproteobacteria</taxon>
        <taxon>Hyphomicrobiales</taxon>
        <taxon>Devosiaceae</taxon>
        <taxon>Devosia</taxon>
    </lineage>
</organism>
<dbReference type="Gene3D" id="3.40.190.150">
    <property type="entry name" value="Bordetella uptake gene, domain 1"/>
    <property type="match status" value="1"/>
</dbReference>
<evidence type="ECO:0000256" key="2">
    <source>
        <dbReference type="SAM" id="SignalP"/>
    </source>
</evidence>
<dbReference type="SUPFAM" id="SSF53850">
    <property type="entry name" value="Periplasmic binding protein-like II"/>
    <property type="match status" value="1"/>
</dbReference>
<comment type="caution">
    <text evidence="3">The sequence shown here is derived from an EMBL/GenBank/DDBJ whole genome shotgun (WGS) entry which is preliminary data.</text>
</comment>
<accession>A0A087M442</accession>
<dbReference type="CDD" id="cd07012">
    <property type="entry name" value="PBP2_Bug_TTT"/>
    <property type="match status" value="1"/>
</dbReference>
<dbReference type="InterPro" id="IPR005064">
    <property type="entry name" value="BUG"/>
</dbReference>
<comment type="similarity">
    <text evidence="1">Belongs to the UPF0065 (bug) family.</text>
</comment>
<dbReference type="OrthoDB" id="7243230at2"/>
<dbReference type="STRING" id="46914.JP75_08995"/>
<dbReference type="EMBL" id="JQGC01000006">
    <property type="protein sequence ID" value="KFL31645.1"/>
    <property type="molecule type" value="Genomic_DNA"/>
</dbReference>
<evidence type="ECO:0000313" key="4">
    <source>
        <dbReference type="Proteomes" id="UP000028981"/>
    </source>
</evidence>
<name>A0A087M442_9HYPH</name>
<evidence type="ECO:0000256" key="1">
    <source>
        <dbReference type="ARBA" id="ARBA00006987"/>
    </source>
</evidence>
<reference evidence="3 4" key="1">
    <citation type="submission" date="2014-08" db="EMBL/GenBank/DDBJ databases">
        <authorList>
            <person name="Hassan Y.I."/>
            <person name="Lepp D."/>
            <person name="Zhou T."/>
        </authorList>
    </citation>
    <scope>NUCLEOTIDE SEQUENCE [LARGE SCALE GENOMIC DNA]</scope>
    <source>
        <strain evidence="3 4">IFO13584</strain>
    </source>
</reference>
<keyword evidence="4" id="KW-1185">Reference proteome</keyword>
<evidence type="ECO:0000313" key="3">
    <source>
        <dbReference type="EMBL" id="KFL31645.1"/>
    </source>
</evidence>
<feature type="chain" id="PRO_5001825881" description="C4-dicarboxylate ABC transporter substrate-binding protein" evidence="2">
    <location>
        <begin position="24"/>
        <end position="318"/>
    </location>
</feature>
<dbReference type="Gene3D" id="3.40.190.10">
    <property type="entry name" value="Periplasmic binding protein-like II"/>
    <property type="match status" value="1"/>
</dbReference>
<protein>
    <recommendedName>
        <fullName evidence="5">C4-dicarboxylate ABC transporter substrate-binding protein</fullName>
    </recommendedName>
</protein>
<sequence>MNFTKTLAALAMTAALGTGAASAQVNVMLPAAPGGGWDGTGRQAFQALNDAGIYTGGVNFTNTGGAGGTVGLAEFLGTSTGQPDALAVFGAITVGAIALNNSPINLAEFRPVARLTAEYLVVAVAADSPYNTLADLVAAVKADPGAHPIGGGSAGGVDHIAVALLAQAGEIPVADLNYIPQTSGAETVTAIVNGTLTAGVSGTSEFAQFAEQGRIKLLAVTSAERRPNLPDVPTFHEAGYDVEIANWRGILAAPGAPDDNYATWVDNFTKLSQSDAWKAVLAAQGWEDYFLAGEEFGAFIAEETATQGQILKDAGLVN</sequence>
<proteinExistence type="inferred from homology"/>
<keyword evidence="2" id="KW-0732">Signal</keyword>
<dbReference type="PANTHER" id="PTHR42928:SF3">
    <property type="entry name" value="UPF0065 PROTEIN YFLP"/>
    <property type="match status" value="1"/>
</dbReference>
<dbReference type="AlphaFoldDB" id="A0A087M442"/>
<dbReference type="PANTHER" id="PTHR42928">
    <property type="entry name" value="TRICARBOXYLATE-BINDING PROTEIN"/>
    <property type="match status" value="1"/>
</dbReference>
<evidence type="ECO:0008006" key="5">
    <source>
        <dbReference type="Google" id="ProtNLM"/>
    </source>
</evidence>